<sequence>MKDASQVEKQGPKKISELTGLPIELITATQKSIYKLGIKHSEYIFLDVGIISSIYNEMKYVVTDSKSTEECNQKFSEILNNHSTLLPLELFIEKNEFQNMLGQQEVSIDDLLRETRARIPHYEVTVSPDALILAAIILKILPNNFLSVVRSHLSSLVHERTLRKGFSETMNDLMKQIGNGEITPEDGEKVAKNVLKTYLDSIKAIRSSTKNTKKLETSSEVKDFIDETMKHLDDDTI</sequence>
<accession>A0A848DBR2</accession>
<evidence type="ECO:0000313" key="2">
    <source>
        <dbReference type="Proteomes" id="UP000606580"/>
    </source>
</evidence>
<dbReference type="EMBL" id="WNEG01000111">
    <property type="protein sequence ID" value="NMG83814.1"/>
    <property type="molecule type" value="Genomic_DNA"/>
</dbReference>
<comment type="caution">
    <text evidence="1">The sequence shown here is derived from an EMBL/GenBank/DDBJ whole genome shotgun (WGS) entry which is preliminary data.</text>
</comment>
<name>A0A848DBR2_9EURY</name>
<proteinExistence type="predicted"/>
<dbReference type="Proteomes" id="UP000606580">
    <property type="component" value="Unassembled WGS sequence"/>
</dbReference>
<organism evidence="1 2">
    <name type="scientific">Candidatus Ethanoperedens thermophilum</name>
    <dbReference type="NCBI Taxonomy" id="2766897"/>
    <lineage>
        <taxon>Archaea</taxon>
        <taxon>Methanobacteriati</taxon>
        <taxon>Methanobacteriota</taxon>
        <taxon>Stenosarchaea group</taxon>
        <taxon>Methanomicrobia</taxon>
        <taxon>Methanosarcinales</taxon>
        <taxon>Methanosarcinales incertae sedis</taxon>
        <taxon>GOM Arc I cluster</taxon>
        <taxon>Candidatus Ethanoperedens</taxon>
    </lineage>
</organism>
<evidence type="ECO:0000313" key="1">
    <source>
        <dbReference type="EMBL" id="NMG83814.1"/>
    </source>
</evidence>
<protein>
    <submittedName>
        <fullName evidence="1">Uncharacterized protein</fullName>
    </submittedName>
</protein>
<reference evidence="1" key="1">
    <citation type="journal article" date="2020" name="MBio">
        <title>'Candidatus Ethanoperedens,' a Thermophilic Genus of Archaea Mediating the Anaerobic Oxidation of Ethane.</title>
        <authorList>
            <person name="Hahn C.J."/>
            <person name="Laso-Perez R."/>
            <person name="Vulcano F."/>
            <person name="Vaziourakis K.M."/>
            <person name="Stokke R."/>
            <person name="Steen I.H."/>
            <person name="Teske A."/>
            <person name="Boetius A."/>
            <person name="Liebeke M."/>
            <person name="Amann R."/>
            <person name="Knittel K."/>
            <person name="Wegener G."/>
        </authorList>
    </citation>
    <scope>NUCLEOTIDE SEQUENCE</scope>
    <source>
        <strain evidence="1">GoM-Arc1-LC-WB58</strain>
    </source>
</reference>
<dbReference type="AlphaFoldDB" id="A0A848DBR2"/>
<gene>
    <name evidence="1" type="ORF">GIS02_06415</name>
</gene>